<reference evidence="3" key="1">
    <citation type="submission" date="2018-08" db="EMBL/GenBank/DDBJ databases">
        <title>Genome of Lactobacillus sp. HBUAS52074.</title>
        <authorList>
            <person name="Guo Z."/>
            <person name="Zhang Z.D."/>
        </authorList>
    </citation>
    <scope>NUCLEOTIDE SEQUENCE [LARGE SCALE GENOMIC DNA]</scope>
    <source>
        <strain evidence="3">HBUAS52074</strain>
    </source>
</reference>
<keyword evidence="1" id="KW-0233">DNA recombination</keyword>
<dbReference type="InterPro" id="IPR011010">
    <property type="entry name" value="DNA_brk_join_enz"/>
</dbReference>
<organism evidence="2 3">
    <name type="scientific">Companilactobacillus zhachilii</name>
    <dbReference type="NCBI Taxonomy" id="2304606"/>
    <lineage>
        <taxon>Bacteria</taxon>
        <taxon>Bacillati</taxon>
        <taxon>Bacillota</taxon>
        <taxon>Bacilli</taxon>
        <taxon>Lactobacillales</taxon>
        <taxon>Lactobacillaceae</taxon>
        <taxon>Companilactobacillus</taxon>
    </lineage>
</organism>
<dbReference type="RefSeq" id="WP_137432110.1">
    <property type="nucleotide sequence ID" value="NZ_CP031933.2"/>
</dbReference>
<sequence length="68" mass="8117">MSNNYISYFMDTDMNPKFVSKHVGHKDLKITLKYYTHFFDEISLQQNIELKDIFDNITNKHKPSDDSD</sequence>
<evidence type="ECO:0000313" key="2">
    <source>
        <dbReference type="EMBL" id="AYE38387.2"/>
    </source>
</evidence>
<dbReference type="EMBL" id="CP031933">
    <property type="protein sequence ID" value="AYE38387.2"/>
    <property type="molecule type" value="Genomic_DNA"/>
</dbReference>
<keyword evidence="3" id="KW-1185">Reference proteome</keyword>
<proteinExistence type="predicted"/>
<dbReference type="KEGG" id="lzh:D1B17_06950"/>
<dbReference type="GO" id="GO:0003677">
    <property type="term" value="F:DNA binding"/>
    <property type="evidence" value="ECO:0007669"/>
    <property type="project" value="InterPro"/>
</dbReference>
<accession>A0A386PV98</accession>
<dbReference type="GO" id="GO:0006310">
    <property type="term" value="P:DNA recombination"/>
    <property type="evidence" value="ECO:0007669"/>
    <property type="project" value="UniProtKB-KW"/>
</dbReference>
<evidence type="ECO:0008006" key="4">
    <source>
        <dbReference type="Google" id="ProtNLM"/>
    </source>
</evidence>
<evidence type="ECO:0000256" key="1">
    <source>
        <dbReference type="ARBA" id="ARBA00023172"/>
    </source>
</evidence>
<dbReference type="OrthoDB" id="9803188at2"/>
<protein>
    <recommendedName>
        <fullName evidence="4">Integrase</fullName>
    </recommendedName>
</protein>
<dbReference type="GO" id="GO:0015074">
    <property type="term" value="P:DNA integration"/>
    <property type="evidence" value="ECO:0007669"/>
    <property type="project" value="InterPro"/>
</dbReference>
<evidence type="ECO:0000313" key="3">
    <source>
        <dbReference type="Proteomes" id="UP000267208"/>
    </source>
</evidence>
<dbReference type="Gene3D" id="1.10.443.10">
    <property type="entry name" value="Intergrase catalytic core"/>
    <property type="match status" value="1"/>
</dbReference>
<dbReference type="AlphaFoldDB" id="A0A386PV98"/>
<dbReference type="InterPro" id="IPR013762">
    <property type="entry name" value="Integrase-like_cat_sf"/>
</dbReference>
<dbReference type="Proteomes" id="UP000267208">
    <property type="component" value="Chromosome"/>
</dbReference>
<dbReference type="SUPFAM" id="SSF56349">
    <property type="entry name" value="DNA breaking-rejoining enzymes"/>
    <property type="match status" value="1"/>
</dbReference>
<name>A0A386PV98_9LACO</name>
<gene>
    <name evidence="2" type="ORF">D1B17_06950</name>
</gene>